<dbReference type="InterPro" id="IPR041561">
    <property type="entry name" value="PglD_N"/>
</dbReference>
<dbReference type="EMBL" id="FO203522">
    <property type="protein sequence ID" value="CCO23229.1"/>
    <property type="molecule type" value="Genomic_DNA"/>
</dbReference>
<dbReference type="InterPro" id="IPR011004">
    <property type="entry name" value="Trimer_LpxA-like_sf"/>
</dbReference>
<dbReference type="OrthoDB" id="272049at2"/>
<evidence type="ECO:0000256" key="1">
    <source>
        <dbReference type="ARBA" id="ARBA00007274"/>
    </source>
</evidence>
<reference evidence="5 6" key="1">
    <citation type="submission" date="2012-10" db="EMBL/GenBank/DDBJ databases">
        <authorList>
            <person name="Genoscope - CEA"/>
        </authorList>
    </citation>
    <scope>NUCLEOTIDE SEQUENCE [LARGE SCALE GENOMIC DNA]</scope>
    <source>
        <strain evidence="6">AM13 / DSM 14728</strain>
    </source>
</reference>
<evidence type="ECO:0000256" key="3">
    <source>
        <dbReference type="PIRSR" id="PIRSR620019-2"/>
    </source>
</evidence>
<dbReference type="GO" id="GO:0016740">
    <property type="term" value="F:transferase activity"/>
    <property type="evidence" value="ECO:0007669"/>
    <property type="project" value="UniProtKB-KW"/>
</dbReference>
<dbReference type="eggNOG" id="COG0110">
    <property type="taxonomic scope" value="Bacteria"/>
</dbReference>
<protein>
    <submittedName>
        <fullName evidence="5">Putative Hexapeptide transferase family protein</fullName>
    </submittedName>
</protein>
<dbReference type="AlphaFoldDB" id="L0R8Z5"/>
<sequence length="213" mass="22921">MNKKRIILVGCGEHAGMVIDNIEAQNKFKIAGMTSHQPSDIGLSKYGYKVVGLDSDIPKLIEKYNIDFYFLGVGNLKVRRELAAYYDQYLNTVNIIHPNTEISTHSTIGSGNIIEAYTKIANGVSMGDHCILNSFTAINHDQTVGDNTLIAGGVNLAGRTIGSDTIISDGATIGFKVNIGNNCIIGDGAVVTKDIEDNTIAYGCPAKPIRKNE</sequence>
<dbReference type="Gene3D" id="3.40.50.20">
    <property type="match status" value="1"/>
</dbReference>
<dbReference type="RefSeq" id="WP_015335834.1">
    <property type="nucleotide sequence ID" value="NC_020055.1"/>
</dbReference>
<dbReference type="InterPro" id="IPR050179">
    <property type="entry name" value="Trans_hexapeptide_repeat"/>
</dbReference>
<evidence type="ECO:0000256" key="2">
    <source>
        <dbReference type="PIRSR" id="PIRSR620019-1"/>
    </source>
</evidence>
<dbReference type="STRING" id="1121451.DESAM_20942"/>
<dbReference type="KEGG" id="dhy:DESAM_20942"/>
<comment type="similarity">
    <text evidence="1">Belongs to the transferase hexapeptide repeat family.</text>
</comment>
<gene>
    <name evidence="5" type="ORF">DESAM_20942</name>
</gene>
<proteinExistence type="inferred from homology"/>
<dbReference type="PANTHER" id="PTHR43300:SF7">
    <property type="entry name" value="UDP-N-ACETYLBACILLOSAMINE N-ACETYLTRANSFERASE"/>
    <property type="match status" value="1"/>
</dbReference>
<dbReference type="PANTHER" id="PTHR43300">
    <property type="entry name" value="ACETYLTRANSFERASE"/>
    <property type="match status" value="1"/>
</dbReference>
<evidence type="ECO:0000313" key="6">
    <source>
        <dbReference type="Proteomes" id="UP000010808"/>
    </source>
</evidence>
<dbReference type="SUPFAM" id="SSF51161">
    <property type="entry name" value="Trimeric LpxA-like enzymes"/>
    <property type="match status" value="1"/>
</dbReference>
<evidence type="ECO:0000259" key="4">
    <source>
        <dbReference type="Pfam" id="PF17836"/>
    </source>
</evidence>
<evidence type="ECO:0000313" key="5">
    <source>
        <dbReference type="EMBL" id="CCO23229.1"/>
    </source>
</evidence>
<dbReference type="InterPro" id="IPR020019">
    <property type="entry name" value="AcTrfase_PglD-like"/>
</dbReference>
<dbReference type="PATRIC" id="fig|1121451.3.peg.1212"/>
<feature type="binding site" evidence="3">
    <location>
        <position position="74"/>
    </location>
    <ligand>
        <name>substrate</name>
    </ligand>
</feature>
<name>L0R8Z5_9BACT</name>
<organism evidence="5 6">
    <name type="scientific">Maridesulfovibrio hydrothermalis AM13 = DSM 14728</name>
    <dbReference type="NCBI Taxonomy" id="1121451"/>
    <lineage>
        <taxon>Bacteria</taxon>
        <taxon>Pseudomonadati</taxon>
        <taxon>Thermodesulfobacteriota</taxon>
        <taxon>Desulfovibrionia</taxon>
        <taxon>Desulfovibrionales</taxon>
        <taxon>Desulfovibrionaceae</taxon>
        <taxon>Maridesulfovibrio</taxon>
    </lineage>
</organism>
<feature type="domain" description="PglD N-terminal" evidence="4">
    <location>
        <begin position="5"/>
        <end position="84"/>
    </location>
</feature>
<feature type="site" description="Increases basicity of active site His" evidence="2">
    <location>
        <position position="141"/>
    </location>
</feature>
<feature type="active site" description="Proton acceptor" evidence="2">
    <location>
        <position position="140"/>
    </location>
</feature>
<dbReference type="HOGENOM" id="CLU_081811_2_3_7"/>
<keyword evidence="5" id="KW-0808">Transferase</keyword>
<dbReference type="CDD" id="cd03360">
    <property type="entry name" value="LbH_AT_putative"/>
    <property type="match status" value="1"/>
</dbReference>
<dbReference type="Gene3D" id="2.160.10.10">
    <property type="entry name" value="Hexapeptide repeat proteins"/>
    <property type="match status" value="1"/>
</dbReference>
<dbReference type="Pfam" id="PF17836">
    <property type="entry name" value="PglD_N"/>
    <property type="match status" value="1"/>
</dbReference>
<keyword evidence="6" id="KW-1185">Reference proteome</keyword>
<dbReference type="Proteomes" id="UP000010808">
    <property type="component" value="Chromosome"/>
</dbReference>
<accession>L0R8Z5</accession>